<dbReference type="Proteomes" id="UP000204438">
    <property type="component" value="Segment"/>
</dbReference>
<dbReference type="EMBL" id="KX130344">
    <property type="protein sequence ID" value="AQN78570.1"/>
    <property type="molecule type" value="Genomic_DNA"/>
</dbReference>
<evidence type="ECO:0000256" key="1">
    <source>
        <dbReference type="SAM" id="MobiDB-lite"/>
    </source>
</evidence>
<protein>
    <submittedName>
        <fullName evidence="2">ACH96148.1 GrBNV gp67-like protein</fullName>
    </submittedName>
</protein>
<accession>A0A1S5VG01</accession>
<name>A0A1S5VG01_9VIRU</name>
<sequence>MNSSDAFLKAALYEQCSKSAILKHVDLDNTDTETLRNLINRNNTLSIRKIPILISKFVTRAGIQFAVTKFPNLHNYIRPEHIQVRIEEDELAYLLNKDQDLPVNIVLIVIKNIALSMLGTSIETFATDLNNLNSKTETENKNTTVADSTHLENAKIGNIKVVRDEGNNLEHLNITPPRAFTSQFDGRVELDRSKSVETTRSMKSTSSVNKIKQLKRLNSKTSLVDGHYPTKHKRSPSRQRLDSASSSISSSTVSSRRSSISAHSSQIYRKNFNVEPTIETLNQNSNAMIENDQTKALLDELLQTTASVSTLETAATLRKNQEPIEIIENVIIRLDDIREDGDGKEDDDMSVVKCNSEHLDVTKFNAGAPDFNGFISLVDDNEGGVDNCGSHVEHYDENNKSKTDDNLKEIQIVKNSPKSNETTSHVIMSDVENEEYDDYNDYNEDDEGDIEDDDEYYGKISKITPTINANPKSLTTLEDNLLIVNDDNFTIDPEDIL</sequence>
<dbReference type="RefSeq" id="YP_009345959.1">
    <property type="nucleotide sequence ID" value="NC_033829.1"/>
</dbReference>
<evidence type="ECO:0000313" key="2">
    <source>
        <dbReference type="EMBL" id="AQN78570.1"/>
    </source>
</evidence>
<proteinExistence type="predicted"/>
<keyword evidence="3" id="KW-1185">Reference proteome</keyword>
<evidence type="ECO:0000313" key="3">
    <source>
        <dbReference type="Proteomes" id="UP000204438"/>
    </source>
</evidence>
<dbReference type="GeneID" id="31079566"/>
<organism evidence="2 3">
    <name type="scientific">Kallithea virus</name>
    <dbReference type="NCBI Taxonomy" id="1654582"/>
    <lineage>
        <taxon>Viruses</taxon>
        <taxon>Viruses incertae sedis</taxon>
        <taxon>Naldaviricetes</taxon>
        <taxon>Lefavirales</taxon>
        <taxon>Nudiviridae</taxon>
        <taxon>Alphanudivirus</taxon>
        <taxon>Alphanudivirus dromelanogasteris</taxon>
    </lineage>
</organism>
<reference evidence="3" key="1">
    <citation type="submission" date="2016-04" db="EMBL/GenBank/DDBJ databases">
        <title>The complete genome of Kallithea virus.</title>
        <authorList>
            <consortium name="DrosEU Consortium"/>
            <person name="Obbard D.J."/>
            <person name="Serga S."/>
            <person name="Kozeretska I."/>
            <person name="Waldron F.M."/>
            <person name="Webster C.L."/>
            <person name="Staubach F."/>
        </authorList>
    </citation>
    <scope>NUCLEOTIDE SEQUENCE [LARGE SCALE GENOMIC DNA]</scope>
</reference>
<feature type="compositionally biased region" description="Low complexity" evidence="1">
    <location>
        <begin position="242"/>
        <end position="264"/>
    </location>
</feature>
<dbReference type="OrthoDB" id="23425at10239"/>
<feature type="region of interest" description="Disordered" evidence="1">
    <location>
        <begin position="218"/>
        <end position="264"/>
    </location>
</feature>
<dbReference type="KEGG" id="vg:31079566"/>
<feature type="region of interest" description="Disordered" evidence="1">
    <location>
        <begin position="432"/>
        <end position="452"/>
    </location>
</feature>